<keyword evidence="4" id="KW-1185">Reference proteome</keyword>
<evidence type="ECO:0000313" key="5">
    <source>
        <dbReference type="RefSeq" id="XP_039134536.1"/>
    </source>
</evidence>
<accession>A0AB40C6U7</accession>
<dbReference type="PANTHER" id="PTHR21450:SF17">
    <property type="entry name" value="OS09G0542500 PROTEIN"/>
    <property type="match status" value="1"/>
</dbReference>
<dbReference type="Pfam" id="PF04783">
    <property type="entry name" value="DUF630"/>
    <property type="match status" value="1"/>
</dbReference>
<dbReference type="RefSeq" id="XP_039134536.1">
    <property type="nucleotide sequence ID" value="XM_039278602.1"/>
</dbReference>
<feature type="domain" description="DUF630" evidence="3">
    <location>
        <begin position="55"/>
        <end position="116"/>
    </location>
</feature>
<dbReference type="Pfam" id="PF04782">
    <property type="entry name" value="DUF632"/>
    <property type="match status" value="1"/>
</dbReference>
<evidence type="ECO:0000259" key="2">
    <source>
        <dbReference type="Pfam" id="PF04782"/>
    </source>
</evidence>
<feature type="region of interest" description="Disordered" evidence="1">
    <location>
        <begin position="333"/>
        <end position="355"/>
    </location>
</feature>
<evidence type="ECO:0000259" key="3">
    <source>
        <dbReference type="Pfam" id="PF04783"/>
    </source>
</evidence>
<name>A0AB40C6U7_DIOCR</name>
<gene>
    <name evidence="5" type="primary">LOC120271917</name>
</gene>
<sequence length="736" mass="83465">MCVYILHMHALTKRQIIAWIASPLYFDLLTHSLHIFIPSQKRLLSILQPLFSHSMGNCAASRLAAGDEDAVALCRDRKTLLKSAVDCRYALADAHSNYIHSLSGVAAAIGMFVARHSSPDSILIALPAPVAGTEPAFLRQTPTEAKLEALELEKPVSAPVSEEEGEEKEGGSRGMGYGYYVGEVAPVVGDGGFGWDFFNPFNGMVGGLRGCSEEELRAVREEEGIPELEDEDEVKKGGIEGENNAEVVKVETEEQEEEEEQEKGLTVMGAPEKERELLEALRNVEDQFIRAYDAGKEVSRMLEASQVQFQSGVDGIKENSSKIIQAITWHRSPSSQSSSSYRSYTASSSNSTSWTESKSDIFYDYGGMESGSHSQTLGRLYAWEKKLYEEVKDGESTRQVYERKCAQLRNQDARGADPRVVDKTRAAVKDLYTRIWVSLRSADTISKRIEKLRDEELHPQLIELMQGLLRTWKVMLESHDTQKQIMAEVKLFTCPAYGKYCTDSQRLATVKLEAELRHWRTCFRNYVVAQIAYVEAIDGWLSKFIVHDIEYYTRGRSSYGAGAPPLVTLCHDWLSSLRILPEKQVSCEMKSFIRDIRDLWAKQGEEQHQKRKVDSLAKEFDRRMQALQKAETKVLELNPSELKAEPDVRQRVEYLTERKDSLEMFKNKLEAEKVKHRECMHETERVTLNGFTIDLSSIFRALKEFSNASVKLYDELLVQNEKAKRSVEDEKPAYIE</sequence>
<dbReference type="GeneID" id="120271917"/>
<dbReference type="Proteomes" id="UP001515500">
    <property type="component" value="Chromosome 11"/>
</dbReference>
<dbReference type="AlphaFoldDB" id="A0AB40C6U7"/>
<protein>
    <submittedName>
        <fullName evidence="5">Protein ALTERED PHOSPHATE STARVATION RESPONSE 1-like</fullName>
    </submittedName>
</protein>
<dbReference type="InterPro" id="IPR006867">
    <property type="entry name" value="DUF632"/>
</dbReference>
<evidence type="ECO:0000256" key="1">
    <source>
        <dbReference type="SAM" id="MobiDB-lite"/>
    </source>
</evidence>
<organism evidence="4 5">
    <name type="scientific">Dioscorea cayennensis subsp. rotundata</name>
    <name type="common">White Guinea yam</name>
    <name type="synonym">Dioscorea rotundata</name>
    <dbReference type="NCBI Taxonomy" id="55577"/>
    <lineage>
        <taxon>Eukaryota</taxon>
        <taxon>Viridiplantae</taxon>
        <taxon>Streptophyta</taxon>
        <taxon>Embryophyta</taxon>
        <taxon>Tracheophyta</taxon>
        <taxon>Spermatophyta</taxon>
        <taxon>Magnoliopsida</taxon>
        <taxon>Liliopsida</taxon>
        <taxon>Dioscoreales</taxon>
        <taxon>Dioscoreaceae</taxon>
        <taxon>Dioscorea</taxon>
    </lineage>
</organism>
<dbReference type="PANTHER" id="PTHR21450">
    <property type="entry name" value="PROTEIN ALTERED PHOSPHATE STARVATION RESPONSE 1"/>
    <property type="match status" value="1"/>
</dbReference>
<evidence type="ECO:0000313" key="4">
    <source>
        <dbReference type="Proteomes" id="UP001515500"/>
    </source>
</evidence>
<reference evidence="5" key="1">
    <citation type="submission" date="2025-08" db="UniProtKB">
        <authorList>
            <consortium name="RefSeq"/>
        </authorList>
    </citation>
    <scope>IDENTIFICATION</scope>
</reference>
<proteinExistence type="predicted"/>
<feature type="domain" description="DUF632" evidence="2">
    <location>
        <begin position="277"/>
        <end position="597"/>
    </location>
</feature>
<dbReference type="InterPro" id="IPR006868">
    <property type="entry name" value="DUF630"/>
</dbReference>